<reference evidence="9" key="2">
    <citation type="submission" date="2025-08" db="UniProtKB">
        <authorList>
            <consortium name="Ensembl"/>
        </authorList>
    </citation>
    <scope>IDENTIFICATION</scope>
</reference>
<keyword evidence="10" id="KW-1185">Reference proteome</keyword>
<evidence type="ECO:0000256" key="1">
    <source>
        <dbReference type="ARBA" id="ARBA00040106"/>
    </source>
</evidence>
<dbReference type="Bgee" id="ENSACLG00000012384">
    <property type="expression patterns" value="Expressed in spleen and 2 other cell types or tissues"/>
</dbReference>
<comment type="subunit">
    <text evidence="4">Predominantly monomer of isoform CD22-beta. Also found as heterodimer of isoform CD22-beta and a shorter isoform. Interacts with PTPN6/SHP-1, LYN, SYK, PIK3R1/PIK3R2 and PLCG1 upon phosphorylation. Interacts with GRB2, INPP5D and SHC1 upon phosphorylation. May form a complex with INPP5D/SHIP, GRB2 and SHC1.</text>
</comment>
<proteinExistence type="predicted"/>
<evidence type="ECO:0000313" key="10">
    <source>
        <dbReference type="Proteomes" id="UP000265100"/>
    </source>
</evidence>
<dbReference type="SMART" id="SM00408">
    <property type="entry name" value="IGc2"/>
    <property type="match status" value="3"/>
</dbReference>
<evidence type="ECO:0000256" key="4">
    <source>
        <dbReference type="ARBA" id="ARBA00046458"/>
    </source>
</evidence>
<dbReference type="AlphaFoldDB" id="A0A3P8PMK0"/>
<evidence type="ECO:0000256" key="7">
    <source>
        <dbReference type="SAM" id="SignalP"/>
    </source>
</evidence>
<dbReference type="InterPro" id="IPR013783">
    <property type="entry name" value="Ig-like_fold"/>
</dbReference>
<dbReference type="InterPro" id="IPR036179">
    <property type="entry name" value="Ig-like_dom_sf"/>
</dbReference>
<keyword evidence="6" id="KW-0472">Membrane</keyword>
<dbReference type="Ensembl" id="ENSACLT00000018570.2">
    <property type="protein sequence ID" value="ENSACLP00000018139.2"/>
    <property type="gene ID" value="ENSACLG00000012384.2"/>
</dbReference>
<dbReference type="SMART" id="SM00409">
    <property type="entry name" value="IG"/>
    <property type="match status" value="7"/>
</dbReference>
<dbReference type="Pfam" id="PF07686">
    <property type="entry name" value="V-set"/>
    <property type="match status" value="1"/>
</dbReference>
<dbReference type="InterPro" id="IPR056386">
    <property type="entry name" value="Ig_CD22"/>
</dbReference>
<sequence length="996" mass="110722">MLCDLPADGIYETRGAAMSSTAAATGLVLFLLSLPVVQSQNDYAVTYTSTQICAVKGSTVDIGCSFKHPSRVNVLKRVWFTKGNNYNPEDLKTDPAYAGRVSYSSHWKSCTLTIRDLRESDSAVYKFRFETNQKNFTGLPGVTLTVTALRVHVDTSYSNWATLTCQSSCYHPSYIWYKNGHKISRRNQYWYTDNLNPSDSYSCAVTGHEDFSSPSVCVRDDSCNRVNYSNRRICAFKGSSVDISSTYNSYESSIQSTSWFRSGRGSEDLREDSQHAGRVQVTETERGRSTLRIRDLTESDSAKYHFKFKTQSFEWGSSLPGTTLTVTDVQVRGFNGLQLDCVTSCNHYVSSYVWYKNGQQVNGASSSSYDVSRDTSNSYPYQRSYDNKNSYSCALKGFEDFHSSLVCTQGQRCNKVNYSKRKICAFKGSSVDISCTYNSYESSIQSKSWFRSGRGSEDLTEDSQYKDRAEVTERERGLSTLRIRDLTESDSAEYHFKFKTQDFEWKSSLPGTTLTVTALQVKVSRIIPVHECQTEAELKCESSCSPAGRLSFIWFKNGQKNTKQQTSTYTDCFYPGDNISCAFTGYEDYHSPPVYAPKFASVLVLNNSHEIVEGSSVNLTCSSDANPAANYTWYKDKKTISTKQELIFRSIQSSDSGEYNCTAKNELGQRPSEVISINVKYAPKLASVSVSPSAEIVEGSSVTLTCSSDANPAANYTWYKENKLLLHGPVGRYHFSSISSEHSGNYSCKAENLYGPAQSVTLYIDVEYPPRLPSVSVSPSAEIVEGSSVTLTCSSDANPAASYTWYKENEDSAKASGQNFTITDFRPEHIGSYYCVAQNTRGHHNSTLQLIVTASLVKSAAIASMTIFFLAIVILSAVIFIRKTRPLKVIFSKDRTNSIAQKSASPEHDGPSAPPAEQQDDLCYASVSFSKSQEDPLYSNIMPTKPKGQNEEDEEEGGGDVEYSLVKFINGAQGLRGEQAVEDSSALYSTVRKIYH</sequence>
<dbReference type="PANTHER" id="PTHR46013:SF4">
    <property type="entry name" value="B-CELL RECEPTOR CD22-RELATED"/>
    <property type="match status" value="1"/>
</dbReference>
<feature type="domain" description="Ig-like" evidence="8">
    <location>
        <begin position="597"/>
        <end position="676"/>
    </location>
</feature>
<dbReference type="RefSeq" id="XP_026027751.1">
    <property type="nucleotide sequence ID" value="XM_026171966.1"/>
</dbReference>
<keyword evidence="6" id="KW-1133">Transmembrane helix</keyword>
<dbReference type="Gene3D" id="2.60.40.10">
    <property type="entry name" value="Immunoglobulins"/>
    <property type="match status" value="6"/>
</dbReference>
<feature type="domain" description="Ig-like" evidence="8">
    <location>
        <begin position="773"/>
        <end position="853"/>
    </location>
</feature>
<feature type="region of interest" description="Disordered" evidence="5">
    <location>
        <begin position="936"/>
        <end position="959"/>
    </location>
</feature>
<dbReference type="InterPro" id="IPR007110">
    <property type="entry name" value="Ig-like_dom"/>
</dbReference>
<evidence type="ECO:0000256" key="2">
    <source>
        <dbReference type="ARBA" id="ARBA00041781"/>
    </source>
</evidence>
<dbReference type="InterPro" id="IPR013106">
    <property type="entry name" value="Ig_V-set"/>
</dbReference>
<dbReference type="PROSITE" id="PS50835">
    <property type="entry name" value="IG_LIKE"/>
    <property type="match status" value="7"/>
</dbReference>
<feature type="domain" description="Ig-like" evidence="8">
    <location>
        <begin position="140"/>
        <end position="219"/>
    </location>
</feature>
<dbReference type="GeneTree" id="ENSGT01010000222294"/>
<feature type="chain" id="PRO_5044295007" description="B-cell receptor CD22" evidence="7">
    <location>
        <begin position="40"/>
        <end position="996"/>
    </location>
</feature>
<protein>
    <recommendedName>
        <fullName evidence="1">B-cell receptor CD22</fullName>
    </recommendedName>
    <alternativeName>
        <fullName evidence="2">Sialic acid-binding Ig-like lectin 2</fullName>
    </alternativeName>
</protein>
<keyword evidence="6" id="KW-0812">Transmembrane</keyword>
<evidence type="ECO:0000259" key="8">
    <source>
        <dbReference type="PROSITE" id="PS50835"/>
    </source>
</evidence>
<feature type="region of interest" description="Disordered" evidence="5">
    <location>
        <begin position="898"/>
        <end position="918"/>
    </location>
</feature>
<feature type="domain" description="Ig-like" evidence="8">
    <location>
        <begin position="427"/>
        <end position="517"/>
    </location>
</feature>
<dbReference type="SUPFAM" id="SSF48726">
    <property type="entry name" value="Immunoglobulin"/>
    <property type="match status" value="7"/>
</dbReference>
<dbReference type="CDD" id="cd00096">
    <property type="entry name" value="Ig"/>
    <property type="match status" value="2"/>
</dbReference>
<comment type="function">
    <text evidence="3">Most highly expressed siglec (sialic acid-binding immunoglobulin-like lectin) on B-cells that plays a role in various aspects of B-cell biology including differentiation, antigen presentation, and trafficking to bone marrow. Binds to alpha 2,6-linked sialic acid residues of surface molecules such as CD22 itself, CD45 and IgM in a cis configuration. Can also bind to ligands on other cells as an adhesion molecule in a trans configuration. Acts as an inhibitory coreceptor on the surface of B-cells and inhibits B-cell receptor induced signaling, characterized by inhibition of the calcium mobilization and cellular activation. Mechanistically, the immunoreceptor tyrosine-based inhibitory motif domain is phosphorylated by the Src kinase LYN, which in turn leads to the recruitment of the protein tyrosine phosphatase 1/PTPN6, leading to the negative regulation of BCR signaling. If this negative signaling from is of sufficient strength, apoptosis of the B-cell can be induced.</text>
</comment>
<dbReference type="GeneID" id="113024694"/>
<feature type="transmembrane region" description="Helical" evidence="6">
    <location>
        <begin position="860"/>
        <end position="881"/>
    </location>
</feature>
<name>A0A3P8PMK0_ASTCA</name>
<feature type="domain" description="Ig-like" evidence="8">
    <location>
        <begin position="35"/>
        <end position="137"/>
    </location>
</feature>
<dbReference type="InterPro" id="IPR003598">
    <property type="entry name" value="Ig_sub2"/>
</dbReference>
<reference evidence="9" key="3">
    <citation type="submission" date="2025-09" db="UniProtKB">
        <authorList>
            <consortium name="Ensembl"/>
        </authorList>
    </citation>
    <scope>IDENTIFICATION</scope>
</reference>
<accession>A0A3P8PMK0</accession>
<dbReference type="Proteomes" id="UP000265100">
    <property type="component" value="Chromosome 6"/>
</dbReference>
<dbReference type="Pfam" id="PF13895">
    <property type="entry name" value="Ig_2"/>
    <property type="match status" value="3"/>
</dbReference>
<reference evidence="9" key="1">
    <citation type="submission" date="2018-05" db="EMBL/GenBank/DDBJ databases">
        <authorList>
            <person name="Datahose"/>
        </authorList>
    </citation>
    <scope>NUCLEOTIDE SEQUENCE</scope>
</reference>
<dbReference type="Pfam" id="PF24518">
    <property type="entry name" value="Ig_CD22"/>
    <property type="match status" value="1"/>
</dbReference>
<evidence type="ECO:0000256" key="6">
    <source>
        <dbReference type="SAM" id="Phobius"/>
    </source>
</evidence>
<keyword evidence="7" id="KW-0732">Signal</keyword>
<feature type="domain" description="Ig-like" evidence="8">
    <location>
        <begin position="683"/>
        <end position="761"/>
    </location>
</feature>
<dbReference type="STRING" id="8154.ENSACLP00000018139"/>
<dbReference type="RefSeq" id="XP_026027752.1">
    <property type="nucleotide sequence ID" value="XM_026171967.1"/>
</dbReference>
<evidence type="ECO:0000313" key="9">
    <source>
        <dbReference type="Ensembl" id="ENSACLP00000018139.2"/>
    </source>
</evidence>
<dbReference type="InterPro" id="IPR003599">
    <property type="entry name" value="Ig_sub"/>
</dbReference>
<evidence type="ECO:0000256" key="3">
    <source>
        <dbReference type="ARBA" id="ARBA00045430"/>
    </source>
</evidence>
<organism evidence="9 10">
    <name type="scientific">Astatotilapia calliptera</name>
    <name type="common">Eastern happy</name>
    <name type="synonym">Chromis callipterus</name>
    <dbReference type="NCBI Taxonomy" id="8154"/>
    <lineage>
        <taxon>Eukaryota</taxon>
        <taxon>Metazoa</taxon>
        <taxon>Chordata</taxon>
        <taxon>Craniata</taxon>
        <taxon>Vertebrata</taxon>
        <taxon>Euteleostomi</taxon>
        <taxon>Actinopterygii</taxon>
        <taxon>Neopterygii</taxon>
        <taxon>Teleostei</taxon>
        <taxon>Neoteleostei</taxon>
        <taxon>Acanthomorphata</taxon>
        <taxon>Ovalentaria</taxon>
        <taxon>Cichlomorphae</taxon>
        <taxon>Cichliformes</taxon>
        <taxon>Cichlidae</taxon>
        <taxon>African cichlids</taxon>
        <taxon>Pseudocrenilabrinae</taxon>
        <taxon>Haplochromini</taxon>
        <taxon>Astatotilapia</taxon>
    </lineage>
</organism>
<feature type="domain" description="Ig-like" evidence="8">
    <location>
        <begin position="320"/>
        <end position="393"/>
    </location>
</feature>
<dbReference type="PANTHER" id="PTHR46013">
    <property type="entry name" value="VASCULAR CELL ADHESION MOLECULE 1"/>
    <property type="match status" value="1"/>
</dbReference>
<feature type="signal peptide" evidence="7">
    <location>
        <begin position="1"/>
        <end position="39"/>
    </location>
</feature>
<evidence type="ECO:0000256" key="5">
    <source>
        <dbReference type="SAM" id="MobiDB-lite"/>
    </source>
</evidence>